<feature type="transmembrane region" description="Helical" evidence="1">
    <location>
        <begin position="35"/>
        <end position="58"/>
    </location>
</feature>
<keyword evidence="1" id="KW-0812">Transmembrane</keyword>
<organism evidence="2 3">
    <name type="scientific">Terfezia boudieri ATCC MYA-4762</name>
    <dbReference type="NCBI Taxonomy" id="1051890"/>
    <lineage>
        <taxon>Eukaryota</taxon>
        <taxon>Fungi</taxon>
        <taxon>Dikarya</taxon>
        <taxon>Ascomycota</taxon>
        <taxon>Pezizomycotina</taxon>
        <taxon>Pezizomycetes</taxon>
        <taxon>Pezizales</taxon>
        <taxon>Pezizaceae</taxon>
        <taxon>Terfezia</taxon>
    </lineage>
</organism>
<protein>
    <recommendedName>
        <fullName evidence="4">Transmembrane protein</fullName>
    </recommendedName>
</protein>
<evidence type="ECO:0000256" key="1">
    <source>
        <dbReference type="SAM" id="Phobius"/>
    </source>
</evidence>
<name>A0A3N4M0M5_9PEZI</name>
<keyword evidence="1" id="KW-0472">Membrane</keyword>
<evidence type="ECO:0000313" key="3">
    <source>
        <dbReference type="Proteomes" id="UP000267821"/>
    </source>
</evidence>
<gene>
    <name evidence="2" type="ORF">L211DRAFT_394370</name>
</gene>
<evidence type="ECO:0008006" key="4">
    <source>
        <dbReference type="Google" id="ProtNLM"/>
    </source>
</evidence>
<dbReference type="EMBL" id="ML121529">
    <property type="protein sequence ID" value="RPB28577.1"/>
    <property type="molecule type" value="Genomic_DNA"/>
</dbReference>
<proteinExistence type="predicted"/>
<dbReference type="InParanoid" id="A0A3N4M0M5"/>
<dbReference type="Proteomes" id="UP000267821">
    <property type="component" value="Unassembled WGS sequence"/>
</dbReference>
<accession>A0A3N4M0M5</accession>
<reference evidence="2 3" key="1">
    <citation type="journal article" date="2018" name="Nat. Ecol. Evol.">
        <title>Pezizomycetes genomes reveal the molecular basis of ectomycorrhizal truffle lifestyle.</title>
        <authorList>
            <person name="Murat C."/>
            <person name="Payen T."/>
            <person name="Noel B."/>
            <person name="Kuo A."/>
            <person name="Morin E."/>
            <person name="Chen J."/>
            <person name="Kohler A."/>
            <person name="Krizsan K."/>
            <person name="Balestrini R."/>
            <person name="Da Silva C."/>
            <person name="Montanini B."/>
            <person name="Hainaut M."/>
            <person name="Levati E."/>
            <person name="Barry K.W."/>
            <person name="Belfiori B."/>
            <person name="Cichocki N."/>
            <person name="Clum A."/>
            <person name="Dockter R.B."/>
            <person name="Fauchery L."/>
            <person name="Guy J."/>
            <person name="Iotti M."/>
            <person name="Le Tacon F."/>
            <person name="Lindquist E.A."/>
            <person name="Lipzen A."/>
            <person name="Malagnac F."/>
            <person name="Mello A."/>
            <person name="Molinier V."/>
            <person name="Miyauchi S."/>
            <person name="Poulain J."/>
            <person name="Riccioni C."/>
            <person name="Rubini A."/>
            <person name="Sitrit Y."/>
            <person name="Splivallo R."/>
            <person name="Traeger S."/>
            <person name="Wang M."/>
            <person name="Zifcakova L."/>
            <person name="Wipf D."/>
            <person name="Zambonelli A."/>
            <person name="Paolocci F."/>
            <person name="Nowrousian M."/>
            <person name="Ottonello S."/>
            <person name="Baldrian P."/>
            <person name="Spatafora J.W."/>
            <person name="Henrissat B."/>
            <person name="Nagy L.G."/>
            <person name="Aury J.M."/>
            <person name="Wincker P."/>
            <person name="Grigoriev I.V."/>
            <person name="Bonfante P."/>
            <person name="Martin F.M."/>
        </authorList>
    </citation>
    <scope>NUCLEOTIDE SEQUENCE [LARGE SCALE GENOMIC DNA]</scope>
    <source>
        <strain evidence="2 3">ATCC MYA-4762</strain>
    </source>
</reference>
<sequence length="119" mass="13833">MVFLMGRKLRMHTQKGKLNDECQARSNRFLLAFPCLHLPCAVFVVFLFLSFLGGGVWWERNFTKEIFPVDLFFATESRLGVSVLEAFTHLFSFPQTLRIPLFSRISTWGGEVVDCQLYY</sequence>
<evidence type="ECO:0000313" key="2">
    <source>
        <dbReference type="EMBL" id="RPB28577.1"/>
    </source>
</evidence>
<keyword evidence="1" id="KW-1133">Transmembrane helix</keyword>
<dbReference type="AlphaFoldDB" id="A0A3N4M0M5"/>
<keyword evidence="3" id="KW-1185">Reference proteome</keyword>